<proteinExistence type="inferred from homology"/>
<dbReference type="InterPro" id="IPR003593">
    <property type="entry name" value="AAA+_ATPase"/>
</dbReference>
<feature type="compositionally biased region" description="Basic residues" evidence="9">
    <location>
        <begin position="831"/>
        <end position="845"/>
    </location>
</feature>
<dbReference type="Pfam" id="PF00005">
    <property type="entry name" value="ABC_tran"/>
    <property type="match status" value="1"/>
</dbReference>
<dbReference type="PANTHER" id="PTHR24221">
    <property type="entry name" value="ATP-BINDING CASSETTE SUB-FAMILY B"/>
    <property type="match status" value="1"/>
</dbReference>
<feature type="transmembrane region" description="Helical" evidence="10">
    <location>
        <begin position="244"/>
        <end position="262"/>
    </location>
</feature>
<accession>A0A835Z4N6</accession>
<evidence type="ECO:0000256" key="4">
    <source>
        <dbReference type="ARBA" id="ARBA00022741"/>
    </source>
</evidence>
<dbReference type="InterPro" id="IPR011527">
    <property type="entry name" value="ABC1_TM_dom"/>
</dbReference>
<protein>
    <submittedName>
        <fullName evidence="13">Uncharacterized protein</fullName>
    </submittedName>
</protein>
<dbReference type="PROSITE" id="PS50893">
    <property type="entry name" value="ABC_TRANSPORTER_2"/>
    <property type="match status" value="1"/>
</dbReference>
<comment type="caution">
    <text evidence="13">The sequence shown here is derived from an EMBL/GenBank/DDBJ whole genome shotgun (WGS) entry which is preliminary data.</text>
</comment>
<evidence type="ECO:0000256" key="6">
    <source>
        <dbReference type="ARBA" id="ARBA00022989"/>
    </source>
</evidence>
<dbReference type="SUPFAM" id="SSF52540">
    <property type="entry name" value="P-loop containing nucleoside triphosphate hydrolases"/>
    <property type="match status" value="1"/>
</dbReference>
<feature type="region of interest" description="Disordered" evidence="9">
    <location>
        <begin position="773"/>
        <end position="805"/>
    </location>
</feature>
<dbReference type="PANTHER" id="PTHR24221:SF503">
    <property type="entry name" value="MITOCHONDRIAL POTASSIUM CHANNEL ATP-BINDING SUBUNIT"/>
    <property type="match status" value="1"/>
</dbReference>
<dbReference type="GO" id="GO:0016020">
    <property type="term" value="C:membrane"/>
    <property type="evidence" value="ECO:0007669"/>
    <property type="project" value="UniProtKB-SubCell"/>
</dbReference>
<reference evidence="13" key="1">
    <citation type="submission" date="2021-02" db="EMBL/GenBank/DDBJ databases">
        <title>First Annotated Genome of the Yellow-green Alga Tribonema minus.</title>
        <authorList>
            <person name="Mahan K.M."/>
        </authorList>
    </citation>
    <scope>NUCLEOTIDE SEQUENCE</scope>
    <source>
        <strain evidence="13">UTEX B ZZ1240</strain>
    </source>
</reference>
<dbReference type="FunFam" id="3.40.50.300:FF:000287">
    <property type="entry name" value="Multidrug ABC transporter ATP-binding protein"/>
    <property type="match status" value="1"/>
</dbReference>
<gene>
    <name evidence="13" type="ORF">JKP88DRAFT_353722</name>
</gene>
<dbReference type="Gene3D" id="1.20.1560.10">
    <property type="entry name" value="ABC transporter type 1, transmembrane domain"/>
    <property type="match status" value="1"/>
</dbReference>
<dbReference type="Pfam" id="PF00664">
    <property type="entry name" value="ABC_membrane"/>
    <property type="match status" value="1"/>
</dbReference>
<evidence type="ECO:0000256" key="1">
    <source>
        <dbReference type="ARBA" id="ARBA00004141"/>
    </source>
</evidence>
<name>A0A835Z4N6_9STRA</name>
<keyword evidence="6 10" id="KW-1133">Transmembrane helix</keyword>
<dbReference type="SMART" id="SM00382">
    <property type="entry name" value="AAA"/>
    <property type="match status" value="1"/>
</dbReference>
<evidence type="ECO:0000313" key="13">
    <source>
        <dbReference type="EMBL" id="KAG5187532.1"/>
    </source>
</evidence>
<dbReference type="InterPro" id="IPR039421">
    <property type="entry name" value="Type_1_exporter"/>
</dbReference>
<dbReference type="InterPro" id="IPR003439">
    <property type="entry name" value="ABC_transporter-like_ATP-bd"/>
</dbReference>
<dbReference type="GO" id="GO:0005524">
    <property type="term" value="F:ATP binding"/>
    <property type="evidence" value="ECO:0007669"/>
    <property type="project" value="UniProtKB-KW"/>
</dbReference>
<dbReference type="PROSITE" id="PS00211">
    <property type="entry name" value="ABC_TRANSPORTER_1"/>
    <property type="match status" value="1"/>
</dbReference>
<dbReference type="PROSITE" id="PS50929">
    <property type="entry name" value="ABC_TM1F"/>
    <property type="match status" value="1"/>
</dbReference>
<feature type="transmembrane region" description="Helical" evidence="10">
    <location>
        <begin position="215"/>
        <end position="238"/>
    </location>
</feature>
<feature type="region of interest" description="Disordered" evidence="9">
    <location>
        <begin position="821"/>
        <end position="845"/>
    </location>
</feature>
<dbReference type="OrthoDB" id="6500128at2759"/>
<evidence type="ECO:0000256" key="8">
    <source>
        <dbReference type="ARBA" id="ARBA00024363"/>
    </source>
</evidence>
<dbReference type="EMBL" id="JAFCMP010000089">
    <property type="protein sequence ID" value="KAG5187532.1"/>
    <property type="molecule type" value="Genomic_DNA"/>
</dbReference>
<evidence type="ECO:0000256" key="7">
    <source>
        <dbReference type="ARBA" id="ARBA00023136"/>
    </source>
</evidence>
<dbReference type="AlphaFoldDB" id="A0A835Z4N6"/>
<evidence type="ECO:0000313" key="14">
    <source>
        <dbReference type="Proteomes" id="UP000664859"/>
    </source>
</evidence>
<comment type="subcellular location">
    <subcellularLocation>
        <location evidence="1">Membrane</location>
        <topology evidence="1">Multi-pass membrane protein</topology>
    </subcellularLocation>
</comment>
<dbReference type="Proteomes" id="UP000664859">
    <property type="component" value="Unassembled WGS sequence"/>
</dbReference>
<dbReference type="GO" id="GO:0016887">
    <property type="term" value="F:ATP hydrolysis activity"/>
    <property type="evidence" value="ECO:0007669"/>
    <property type="project" value="InterPro"/>
</dbReference>
<evidence type="ECO:0000259" key="11">
    <source>
        <dbReference type="PROSITE" id="PS50893"/>
    </source>
</evidence>
<dbReference type="SUPFAM" id="SSF90123">
    <property type="entry name" value="ABC transporter transmembrane region"/>
    <property type="match status" value="1"/>
</dbReference>
<dbReference type="Gene3D" id="3.40.50.300">
    <property type="entry name" value="P-loop containing nucleotide triphosphate hydrolases"/>
    <property type="match status" value="1"/>
</dbReference>
<sequence>MLATLLLAGTEAVVLLRVRRTVQTIALDTLTVERHAHAAEKRFLCTSTSSLLGGDGEDDVEGGGNDDDEESRKAQLSPRQLVTVLKPYFWPKGDDERAVLNRLRSTATWVFVIGSKACSVTSPFFLSDATNALYNGDYTGAARGVALYALLSFTAKFLKECQSLIYLKVKQQAYIEIAEHTFAHLHTLSLQWHLKKKMGNVIRSMDRGTEAANNLVTYLFLYLVPAIGECVATVIIFYFKFSDWRLATMAFAALTLYGYLTVKITLWRKKLRAVTNKYDNEFHDKATDSMINYETVKYFSNEDFEVARFTESVRNYQLHSTSTQASLSLLNVLQQLIMHLTLLAGLVLAAKSVIDGRYTVGDFVSVNTYMVNLFTPLNFLGTVYNIIIQAFVDIRNLSELLAQNPDIVDAPVLAQNPDIVDAPGAQPLPLPPKEQGVGVEFRGVYFWYPTQPNHRGLRGISFYVPPGTTTALVGHTGAGKTTISRLLFRFYDPMKGAVLLNGYDIKQVQQKTVRKAIGVVPQDTVMFNDTILHNLKYGKLDATMEEVEAAAEAAQIRTFIESLPERWETNVGERGLKLSGGEKQRVAIARCLLKNPPVVLLDEATSALDTRTEHGVQLALQRLKRNRTTLVIAHRLSTIRGADQILVLGEGQVLERGAHAQLLAAGGEYAHMWNMQLHEDRQRQLSERSLKAGELEGDEGGDDAPLTGDTVAAANGGYGGSGGGGVDDIPLDAVVGGRAPDVSLEALASADAAAAGKGGAVTDVEVAGSVEELIDTDDTTSPAAAAAEADEGSEETKEGSSDGDGIAAAVAAADAAAAAAAASAQDGAAAARRRGGRKKRPQQQG</sequence>
<dbReference type="InterPro" id="IPR036640">
    <property type="entry name" value="ABC1_TM_sf"/>
</dbReference>
<feature type="region of interest" description="Disordered" evidence="9">
    <location>
        <begin position="54"/>
        <end position="74"/>
    </location>
</feature>
<evidence type="ECO:0000256" key="3">
    <source>
        <dbReference type="ARBA" id="ARBA00022692"/>
    </source>
</evidence>
<organism evidence="13 14">
    <name type="scientific">Tribonema minus</name>
    <dbReference type="NCBI Taxonomy" id="303371"/>
    <lineage>
        <taxon>Eukaryota</taxon>
        <taxon>Sar</taxon>
        <taxon>Stramenopiles</taxon>
        <taxon>Ochrophyta</taxon>
        <taxon>PX clade</taxon>
        <taxon>Xanthophyceae</taxon>
        <taxon>Tribonematales</taxon>
        <taxon>Tribonemataceae</taxon>
        <taxon>Tribonema</taxon>
    </lineage>
</organism>
<evidence type="ECO:0000256" key="2">
    <source>
        <dbReference type="ARBA" id="ARBA00022448"/>
    </source>
</evidence>
<comment type="similarity">
    <text evidence="8">Belongs to the ABC transporter superfamily. ABCB family. Heavy Metal importer (TC 3.A.1.210) subfamily.</text>
</comment>
<keyword evidence="2" id="KW-0813">Transport</keyword>
<keyword evidence="3 10" id="KW-0812">Transmembrane</keyword>
<dbReference type="GO" id="GO:0140359">
    <property type="term" value="F:ABC-type transporter activity"/>
    <property type="evidence" value="ECO:0007669"/>
    <property type="project" value="InterPro"/>
</dbReference>
<keyword evidence="14" id="KW-1185">Reference proteome</keyword>
<keyword evidence="4" id="KW-0547">Nucleotide-binding</keyword>
<keyword evidence="5" id="KW-0067">ATP-binding</keyword>
<keyword evidence="7 10" id="KW-0472">Membrane</keyword>
<feature type="transmembrane region" description="Helical" evidence="10">
    <location>
        <begin position="374"/>
        <end position="392"/>
    </location>
</feature>
<feature type="domain" description="ABC transmembrane type-1" evidence="12">
    <location>
        <begin position="110"/>
        <end position="389"/>
    </location>
</feature>
<evidence type="ECO:0000259" key="12">
    <source>
        <dbReference type="PROSITE" id="PS50929"/>
    </source>
</evidence>
<feature type="compositionally biased region" description="Low complexity" evidence="9">
    <location>
        <begin position="821"/>
        <end position="830"/>
    </location>
</feature>
<feature type="domain" description="ABC transporter" evidence="11">
    <location>
        <begin position="439"/>
        <end position="675"/>
    </location>
</feature>
<evidence type="ECO:0000256" key="10">
    <source>
        <dbReference type="SAM" id="Phobius"/>
    </source>
</evidence>
<feature type="compositionally biased region" description="Acidic residues" evidence="9">
    <location>
        <begin position="55"/>
        <end position="69"/>
    </location>
</feature>
<dbReference type="InterPro" id="IPR017871">
    <property type="entry name" value="ABC_transporter-like_CS"/>
</dbReference>
<dbReference type="CDD" id="cd18560">
    <property type="entry name" value="ABC_6TM_ATM1_ABCB7_HMT1_ABCB6"/>
    <property type="match status" value="1"/>
</dbReference>
<evidence type="ECO:0000256" key="9">
    <source>
        <dbReference type="SAM" id="MobiDB-lite"/>
    </source>
</evidence>
<evidence type="ECO:0000256" key="5">
    <source>
        <dbReference type="ARBA" id="ARBA00022840"/>
    </source>
</evidence>
<dbReference type="InterPro" id="IPR027417">
    <property type="entry name" value="P-loop_NTPase"/>
</dbReference>
<feature type="region of interest" description="Disordered" evidence="9">
    <location>
        <begin position="693"/>
        <end position="723"/>
    </location>
</feature>